<evidence type="ECO:0000313" key="5">
    <source>
        <dbReference type="EMBL" id="REH40269.1"/>
    </source>
</evidence>
<dbReference type="Pfam" id="PF03445">
    <property type="entry name" value="DUF294"/>
    <property type="match status" value="1"/>
</dbReference>
<dbReference type="InterPro" id="IPR046342">
    <property type="entry name" value="CBS_dom_sf"/>
</dbReference>
<dbReference type="InterPro" id="IPR018490">
    <property type="entry name" value="cNMP-bd_dom_sf"/>
</dbReference>
<evidence type="ECO:0000259" key="4">
    <source>
        <dbReference type="PROSITE" id="PS51371"/>
    </source>
</evidence>
<dbReference type="PANTHER" id="PTHR43080">
    <property type="entry name" value="CBS DOMAIN-CONTAINING PROTEIN CBSX3, MITOCHONDRIAL"/>
    <property type="match status" value="1"/>
</dbReference>
<name>A0A3E0H9A5_9GAMM</name>
<dbReference type="PROSITE" id="PS51371">
    <property type="entry name" value="CBS"/>
    <property type="match status" value="2"/>
</dbReference>
<dbReference type="InterPro" id="IPR014710">
    <property type="entry name" value="RmlC-like_jellyroll"/>
</dbReference>
<keyword evidence="6" id="KW-1185">Reference proteome</keyword>
<dbReference type="Pfam" id="PF00027">
    <property type="entry name" value="cNMP_binding"/>
    <property type="match status" value="1"/>
</dbReference>
<organism evidence="5 6">
    <name type="scientific">Paraperlucidibaca baekdonensis</name>
    <dbReference type="NCBI Taxonomy" id="748120"/>
    <lineage>
        <taxon>Bacteria</taxon>
        <taxon>Pseudomonadati</taxon>
        <taxon>Pseudomonadota</taxon>
        <taxon>Gammaproteobacteria</taxon>
        <taxon>Moraxellales</taxon>
        <taxon>Moraxellaceae</taxon>
        <taxon>Paraperlucidibaca</taxon>
    </lineage>
</organism>
<dbReference type="Pfam" id="PF10335">
    <property type="entry name" value="DUF294_C"/>
    <property type="match status" value="1"/>
</dbReference>
<accession>A0A3E0H9A5</accession>
<gene>
    <name evidence="5" type="ORF">DFR26_0468</name>
</gene>
<dbReference type="GO" id="GO:0008773">
    <property type="term" value="F:[protein-PII] uridylyltransferase activity"/>
    <property type="evidence" value="ECO:0007669"/>
    <property type="project" value="InterPro"/>
</dbReference>
<dbReference type="AlphaFoldDB" id="A0A3E0H9A5"/>
<dbReference type="CDD" id="cd05401">
    <property type="entry name" value="NT_GlnE_GlnD_like"/>
    <property type="match status" value="1"/>
</dbReference>
<dbReference type="InterPro" id="IPR000644">
    <property type="entry name" value="CBS_dom"/>
</dbReference>
<dbReference type="OrthoDB" id="9808528at2"/>
<proteinExistence type="predicted"/>
<dbReference type="PROSITE" id="PS50042">
    <property type="entry name" value="CNMP_BINDING_3"/>
    <property type="match status" value="1"/>
</dbReference>
<sequence>MAQVESQATEHHGESLRRFMRQHPPFDRLPEAELQFLLSHGQLVFYPAGTVLLSPSGAPVEHFFMVYQGRVQGLRREQAQDRVQFEIGLGECFPLAALLGERATRTEHVAVIDSFCLRWSREDFAQLVRESEQFRDFALGGVSGLLAEVGRHMQQRVAGQLGSDFSMAQAISGLLARPPVFTFAETPLASVVAQMETAHVSSMVIIDSGRKPLGIFTLRDLRRRLAQEGWQPDAPISAWMTANPITVEHDLPVFQAALVMAEKGITHMVICRNGRLLGVLAERDLFALQRLNLVSLSRDIRYATRFEQLAASRAAMAKLVDQLLARGAQADQITQLIARLNDQIVQRVISLVNDSHGAPDRPVTWLCFGSEAREEQALHTDQDNGLWFDAEPQETEAVRERLMVWATEINKQLDSLGLVWCPGGIMAGQAKCCLSAAEWRARFANIIHTPTPEKVLEAVIFFDMRVVQGDSAAVESLRQTLLEWTQQRDIFRRILTEDALRRRPPLGQIRDFRLSRGGEHPHTFDIKTEALAIIVEAARVLALAHGVSAVSTTERLRQLVLVDGLRDVDAAAYEEAFQHLQLLRLQLHQEQQRAGKPMSNRLDPDHLNPLDRRILRECLRQVQRLQRDMASRVGL</sequence>
<dbReference type="Pfam" id="PF00571">
    <property type="entry name" value="CBS"/>
    <property type="match status" value="2"/>
</dbReference>
<dbReference type="Gene3D" id="2.60.120.10">
    <property type="entry name" value="Jelly Rolls"/>
    <property type="match status" value="1"/>
</dbReference>
<comment type="caution">
    <text evidence="5">The sequence shown here is derived from an EMBL/GenBank/DDBJ whole genome shotgun (WGS) entry which is preliminary data.</text>
</comment>
<dbReference type="CDD" id="cd00038">
    <property type="entry name" value="CAP_ED"/>
    <property type="match status" value="1"/>
</dbReference>
<feature type="domain" description="CBS" evidence="4">
    <location>
        <begin position="240"/>
        <end position="296"/>
    </location>
</feature>
<reference evidence="5 6" key="1">
    <citation type="submission" date="2018-08" db="EMBL/GenBank/DDBJ databases">
        <title>Genomic Encyclopedia of Type Strains, Phase IV (KMG-IV): sequencing the most valuable type-strain genomes for metagenomic binning, comparative biology and taxonomic classification.</title>
        <authorList>
            <person name="Goeker M."/>
        </authorList>
    </citation>
    <scope>NUCLEOTIDE SEQUENCE [LARGE SCALE GENOMIC DNA]</scope>
    <source>
        <strain evidence="5 6">DSM 26022</strain>
    </source>
</reference>
<dbReference type="InterPro" id="IPR000595">
    <property type="entry name" value="cNMP-bd_dom"/>
</dbReference>
<dbReference type="SMART" id="SM00100">
    <property type="entry name" value="cNMP"/>
    <property type="match status" value="1"/>
</dbReference>
<keyword evidence="1 2" id="KW-0129">CBS domain</keyword>
<feature type="domain" description="Cyclic nucleotide-binding" evidence="3">
    <location>
        <begin position="25"/>
        <end position="128"/>
    </location>
</feature>
<dbReference type="SUPFAM" id="SSF54631">
    <property type="entry name" value="CBS-domain pair"/>
    <property type="match status" value="1"/>
</dbReference>
<evidence type="ECO:0000313" key="6">
    <source>
        <dbReference type="Proteomes" id="UP000256774"/>
    </source>
</evidence>
<dbReference type="SMART" id="SM00116">
    <property type="entry name" value="CBS"/>
    <property type="match status" value="2"/>
</dbReference>
<evidence type="ECO:0000256" key="2">
    <source>
        <dbReference type="PROSITE-ProRule" id="PRU00703"/>
    </source>
</evidence>
<dbReference type="PANTHER" id="PTHR43080:SF2">
    <property type="entry name" value="CBS DOMAIN-CONTAINING PROTEIN"/>
    <property type="match status" value="1"/>
</dbReference>
<dbReference type="SUPFAM" id="SSF51206">
    <property type="entry name" value="cAMP-binding domain-like"/>
    <property type="match status" value="1"/>
</dbReference>
<evidence type="ECO:0000256" key="1">
    <source>
        <dbReference type="ARBA" id="ARBA00023122"/>
    </source>
</evidence>
<dbReference type="InterPro" id="IPR005105">
    <property type="entry name" value="GlnD_Uridyltrans_N"/>
</dbReference>
<dbReference type="InterPro" id="IPR018821">
    <property type="entry name" value="DUF294_put_nucleoTrafse_sb-bd"/>
</dbReference>
<dbReference type="Proteomes" id="UP000256774">
    <property type="component" value="Unassembled WGS sequence"/>
</dbReference>
<evidence type="ECO:0000259" key="3">
    <source>
        <dbReference type="PROSITE" id="PS50042"/>
    </source>
</evidence>
<protein>
    <submittedName>
        <fullName evidence="5">CBS domain-containing protein</fullName>
    </submittedName>
</protein>
<dbReference type="Gene3D" id="3.10.580.10">
    <property type="entry name" value="CBS-domain"/>
    <property type="match status" value="1"/>
</dbReference>
<dbReference type="InterPro" id="IPR051257">
    <property type="entry name" value="Diverse_CBS-Domain"/>
</dbReference>
<dbReference type="EMBL" id="QUNR01000001">
    <property type="protein sequence ID" value="REH40269.1"/>
    <property type="molecule type" value="Genomic_DNA"/>
</dbReference>
<dbReference type="RefSeq" id="WP_116207317.1">
    <property type="nucleotide sequence ID" value="NZ_QUNR01000001.1"/>
</dbReference>
<feature type="domain" description="CBS" evidence="4">
    <location>
        <begin position="175"/>
        <end position="234"/>
    </location>
</feature>